<dbReference type="OrthoDB" id="9808843at2"/>
<feature type="domain" description="HTH luxR-type" evidence="6">
    <location>
        <begin position="147"/>
        <end position="212"/>
    </location>
</feature>
<evidence type="ECO:0000259" key="6">
    <source>
        <dbReference type="PROSITE" id="PS50043"/>
    </source>
</evidence>
<name>A0A1Q9LGN6_9PSEU</name>
<dbReference type="InterPro" id="IPR039420">
    <property type="entry name" value="WalR-like"/>
</dbReference>
<dbReference type="SUPFAM" id="SSF52172">
    <property type="entry name" value="CheY-like"/>
    <property type="match status" value="1"/>
</dbReference>
<dbReference type="EMBL" id="MKQR01000026">
    <property type="protein sequence ID" value="OLR91211.1"/>
    <property type="molecule type" value="Genomic_DNA"/>
</dbReference>
<dbReference type="CDD" id="cd17535">
    <property type="entry name" value="REC_NarL-like"/>
    <property type="match status" value="1"/>
</dbReference>
<dbReference type="PROSITE" id="PS50043">
    <property type="entry name" value="HTH_LUXR_2"/>
    <property type="match status" value="1"/>
</dbReference>
<dbReference type="InterPro" id="IPR016032">
    <property type="entry name" value="Sig_transdc_resp-reg_C-effctor"/>
</dbReference>
<dbReference type="Gene3D" id="3.40.50.2300">
    <property type="match status" value="1"/>
</dbReference>
<evidence type="ECO:0000313" key="9">
    <source>
        <dbReference type="Proteomes" id="UP000186040"/>
    </source>
</evidence>
<dbReference type="InterPro" id="IPR000792">
    <property type="entry name" value="Tscrpt_reg_LuxR_C"/>
</dbReference>
<dbReference type="InterPro" id="IPR011006">
    <property type="entry name" value="CheY-like_superfamily"/>
</dbReference>
<evidence type="ECO:0000259" key="7">
    <source>
        <dbReference type="PROSITE" id="PS50110"/>
    </source>
</evidence>
<keyword evidence="9" id="KW-1185">Reference proteome</keyword>
<dbReference type="Pfam" id="PF00196">
    <property type="entry name" value="GerE"/>
    <property type="match status" value="1"/>
</dbReference>
<dbReference type="SMART" id="SM00421">
    <property type="entry name" value="HTH_LUXR"/>
    <property type="match status" value="1"/>
</dbReference>
<dbReference type="Proteomes" id="UP000186040">
    <property type="component" value="Unassembled WGS sequence"/>
</dbReference>
<dbReference type="InterPro" id="IPR058245">
    <property type="entry name" value="NreC/VraR/RcsB-like_REC"/>
</dbReference>
<dbReference type="PRINTS" id="PR00038">
    <property type="entry name" value="HTHLUXR"/>
</dbReference>
<sequence length="219" mass="23346">MIRVVLVDDQELMRVGFRMVLGAQEDMEVVGEAGDGRAAVDLAARLRPDVVLMDVRMPVLDGVEATRAITAAGTAKVLVMTTFDLDEYALSALRCGASGFLLKDTPPAHLVDALRSVASGDAVVSPSVTRRLLDRFLGGPGAGELRDAAVLDALTEREREVLVLIAQGLSNSEIAGKLFLSEATVKTHVGRVLSKLDLRDRVQAVVLAYETGLVRPGDL</sequence>
<dbReference type="Pfam" id="PF00072">
    <property type="entry name" value="Response_reg"/>
    <property type="match status" value="1"/>
</dbReference>
<dbReference type="SMART" id="SM00448">
    <property type="entry name" value="REC"/>
    <property type="match status" value="1"/>
</dbReference>
<feature type="modified residue" description="4-aspartylphosphate" evidence="5">
    <location>
        <position position="54"/>
    </location>
</feature>
<accession>A0A1Q9LGN6</accession>
<dbReference type="STRING" id="1193682.BJP25_31120"/>
<dbReference type="SUPFAM" id="SSF46894">
    <property type="entry name" value="C-terminal effector domain of the bipartite response regulators"/>
    <property type="match status" value="1"/>
</dbReference>
<evidence type="ECO:0000256" key="5">
    <source>
        <dbReference type="PROSITE-ProRule" id="PRU00169"/>
    </source>
</evidence>
<dbReference type="InterPro" id="IPR001789">
    <property type="entry name" value="Sig_transdc_resp-reg_receiver"/>
</dbReference>
<dbReference type="PROSITE" id="PS00622">
    <property type="entry name" value="HTH_LUXR_1"/>
    <property type="match status" value="1"/>
</dbReference>
<evidence type="ECO:0000313" key="8">
    <source>
        <dbReference type="EMBL" id="OLR91211.1"/>
    </source>
</evidence>
<evidence type="ECO:0000256" key="3">
    <source>
        <dbReference type="ARBA" id="ARBA00023125"/>
    </source>
</evidence>
<feature type="domain" description="Response regulatory" evidence="7">
    <location>
        <begin position="3"/>
        <end position="118"/>
    </location>
</feature>
<protein>
    <submittedName>
        <fullName evidence="8">DNA-binding response regulator</fullName>
    </submittedName>
</protein>
<evidence type="ECO:0000256" key="2">
    <source>
        <dbReference type="ARBA" id="ARBA00023015"/>
    </source>
</evidence>
<dbReference type="CDD" id="cd06170">
    <property type="entry name" value="LuxR_C_like"/>
    <property type="match status" value="1"/>
</dbReference>
<keyword evidence="4" id="KW-0804">Transcription</keyword>
<dbReference type="PROSITE" id="PS50110">
    <property type="entry name" value="RESPONSE_REGULATORY"/>
    <property type="match status" value="1"/>
</dbReference>
<comment type="caution">
    <text evidence="8">The sequence shown here is derived from an EMBL/GenBank/DDBJ whole genome shotgun (WGS) entry which is preliminary data.</text>
</comment>
<dbReference type="GO" id="GO:0006355">
    <property type="term" value="P:regulation of DNA-templated transcription"/>
    <property type="evidence" value="ECO:0007669"/>
    <property type="project" value="InterPro"/>
</dbReference>
<evidence type="ECO:0000256" key="4">
    <source>
        <dbReference type="ARBA" id="ARBA00023163"/>
    </source>
</evidence>
<dbReference type="PANTHER" id="PTHR43214:SF24">
    <property type="entry name" value="TRANSCRIPTIONAL REGULATORY PROTEIN NARL-RELATED"/>
    <property type="match status" value="1"/>
</dbReference>
<dbReference type="RefSeq" id="WP_075977863.1">
    <property type="nucleotide sequence ID" value="NZ_MKQR01000026.1"/>
</dbReference>
<dbReference type="GO" id="GO:0003677">
    <property type="term" value="F:DNA binding"/>
    <property type="evidence" value="ECO:0007669"/>
    <property type="project" value="UniProtKB-KW"/>
</dbReference>
<dbReference type="PANTHER" id="PTHR43214">
    <property type="entry name" value="TWO-COMPONENT RESPONSE REGULATOR"/>
    <property type="match status" value="1"/>
</dbReference>
<dbReference type="GO" id="GO:0000160">
    <property type="term" value="P:phosphorelay signal transduction system"/>
    <property type="evidence" value="ECO:0007669"/>
    <property type="project" value="InterPro"/>
</dbReference>
<keyword evidence="2" id="KW-0805">Transcription regulation</keyword>
<proteinExistence type="predicted"/>
<gene>
    <name evidence="8" type="ORF">BJP25_31120</name>
</gene>
<reference evidence="8 9" key="1">
    <citation type="submission" date="2016-10" db="EMBL/GenBank/DDBJ databases">
        <title>The Draft Genome Sequence of Actinokineospora bangkokensis 44EHWT reveals the biosynthetic pathway of antifungal compounds Thailandins with unusual extender unit butylmalonyl-CoA.</title>
        <authorList>
            <person name="Greule A."/>
            <person name="Intra B."/>
            <person name="Flemming S."/>
            <person name="Rommel M.G."/>
            <person name="Panbangred W."/>
            <person name="Bechthold A."/>
        </authorList>
    </citation>
    <scope>NUCLEOTIDE SEQUENCE [LARGE SCALE GENOMIC DNA]</scope>
    <source>
        <strain evidence="8 9">44EHW</strain>
    </source>
</reference>
<organism evidence="8 9">
    <name type="scientific">Actinokineospora bangkokensis</name>
    <dbReference type="NCBI Taxonomy" id="1193682"/>
    <lineage>
        <taxon>Bacteria</taxon>
        <taxon>Bacillati</taxon>
        <taxon>Actinomycetota</taxon>
        <taxon>Actinomycetes</taxon>
        <taxon>Pseudonocardiales</taxon>
        <taxon>Pseudonocardiaceae</taxon>
        <taxon>Actinokineospora</taxon>
    </lineage>
</organism>
<keyword evidence="1 5" id="KW-0597">Phosphoprotein</keyword>
<evidence type="ECO:0000256" key="1">
    <source>
        <dbReference type="ARBA" id="ARBA00022553"/>
    </source>
</evidence>
<keyword evidence="3 8" id="KW-0238">DNA-binding</keyword>
<dbReference type="AlphaFoldDB" id="A0A1Q9LGN6"/>